<evidence type="ECO:0000313" key="2">
    <source>
        <dbReference type="Proteomes" id="UP000480854"/>
    </source>
</evidence>
<reference evidence="1 2" key="1">
    <citation type="submission" date="2018-07" db="EMBL/GenBank/DDBJ databases">
        <title>Genome sequence of Azospirillum sp. ATCC 49961.</title>
        <authorList>
            <person name="Sant'Anna F.H."/>
            <person name="Baldani J.I."/>
            <person name="Zilli J.E."/>
            <person name="Reis V.M."/>
            <person name="Hartmann A."/>
            <person name="Cruz L."/>
            <person name="de Souza E.M."/>
            <person name="de Oliveira Pedrosa F."/>
            <person name="Passaglia L.M.P."/>
        </authorList>
    </citation>
    <scope>NUCLEOTIDE SEQUENCE [LARGE SCALE GENOMIC DNA]</scope>
    <source>
        <strain evidence="1 2">ATCC 49961</strain>
    </source>
</reference>
<dbReference type="AlphaFoldDB" id="A0A9W7TY09"/>
<accession>A0A9W7TY09</accession>
<dbReference type="EMBL" id="QOKW01000009">
    <property type="protein sequence ID" value="KAA0680418.1"/>
    <property type="molecule type" value="Genomic_DNA"/>
</dbReference>
<comment type="caution">
    <text evidence="1">The sequence shown here is derived from an EMBL/GenBank/DDBJ whole genome shotgun (WGS) entry which is preliminary data.</text>
</comment>
<keyword evidence="2" id="KW-1185">Reference proteome</keyword>
<dbReference type="Proteomes" id="UP000480854">
    <property type="component" value="Unassembled WGS sequence"/>
</dbReference>
<proteinExistence type="predicted"/>
<protein>
    <submittedName>
        <fullName evidence="1">Uncharacterized protein</fullName>
    </submittedName>
</protein>
<gene>
    <name evidence="1" type="ORF">DS843_14010</name>
</gene>
<evidence type="ECO:0000313" key="1">
    <source>
        <dbReference type="EMBL" id="KAA0680418.1"/>
    </source>
</evidence>
<sequence>MVKPQPRPVCDPPHVTDDESKLAALKADIGEAYDALMQGRVTDGDVVFAKLYAKFGPPPDDVFEDD</sequence>
<name>A0A9W7TY09_9PROT</name>
<organism evidence="1 2">
    <name type="scientific">Roseomonas genomospecies 6</name>
    <dbReference type="NCBI Taxonomy" id="214106"/>
    <lineage>
        <taxon>Bacteria</taxon>
        <taxon>Pseudomonadati</taxon>
        <taxon>Pseudomonadota</taxon>
        <taxon>Alphaproteobacteria</taxon>
        <taxon>Acetobacterales</taxon>
        <taxon>Roseomonadaceae</taxon>
        <taxon>Roseomonas</taxon>
    </lineage>
</organism>